<dbReference type="GO" id="GO:0005886">
    <property type="term" value="C:plasma membrane"/>
    <property type="evidence" value="ECO:0007669"/>
    <property type="project" value="UniProtKB-SubCell"/>
</dbReference>
<comment type="caution">
    <text evidence="25">The sequence shown here is derived from an EMBL/GenBank/DDBJ whole genome shotgun (WGS) entry which is preliminary data.</text>
</comment>
<dbReference type="GO" id="GO:0070006">
    <property type="term" value="F:metalloaminopeptidase activity"/>
    <property type="evidence" value="ECO:0007669"/>
    <property type="project" value="TreeGrafter"/>
</dbReference>
<dbReference type="Proteomes" id="UP001168821">
    <property type="component" value="Unassembled WGS sequence"/>
</dbReference>
<feature type="signal peptide" evidence="21">
    <location>
        <begin position="1"/>
        <end position="18"/>
    </location>
</feature>
<evidence type="ECO:0000256" key="9">
    <source>
        <dbReference type="ARBA" id="ARBA00022729"/>
    </source>
</evidence>
<dbReference type="InterPro" id="IPR042097">
    <property type="entry name" value="Aminopeptidase_N-like_N_sf"/>
</dbReference>
<evidence type="ECO:0000256" key="10">
    <source>
        <dbReference type="ARBA" id="ARBA00022801"/>
    </source>
</evidence>
<feature type="binding site" evidence="18">
    <location>
        <position position="347"/>
    </location>
    <ligand>
        <name>Zn(2+)</name>
        <dbReference type="ChEBI" id="CHEBI:29105"/>
        <note>catalytic</note>
    </ligand>
</feature>
<keyword evidence="20" id="KW-1133">Transmembrane helix</keyword>
<evidence type="ECO:0000256" key="15">
    <source>
        <dbReference type="ARBA" id="ARBA00023180"/>
    </source>
</evidence>
<dbReference type="EMBL" id="JALNTZ010000001">
    <property type="protein sequence ID" value="KAJ3664945.1"/>
    <property type="molecule type" value="Genomic_DNA"/>
</dbReference>
<keyword evidence="20" id="KW-0812">Transmembrane</keyword>
<dbReference type="GO" id="GO:0005737">
    <property type="term" value="C:cytoplasm"/>
    <property type="evidence" value="ECO:0007669"/>
    <property type="project" value="TreeGrafter"/>
</dbReference>
<evidence type="ECO:0000313" key="26">
    <source>
        <dbReference type="Proteomes" id="UP001168821"/>
    </source>
</evidence>
<dbReference type="CDD" id="cd09601">
    <property type="entry name" value="M1_APN-Q_like"/>
    <property type="match status" value="1"/>
</dbReference>
<dbReference type="Pfam" id="PF01433">
    <property type="entry name" value="Peptidase_M1"/>
    <property type="match status" value="1"/>
</dbReference>
<evidence type="ECO:0000256" key="14">
    <source>
        <dbReference type="ARBA" id="ARBA00023157"/>
    </source>
</evidence>
<evidence type="ECO:0000256" key="13">
    <source>
        <dbReference type="ARBA" id="ARBA00023136"/>
    </source>
</evidence>
<dbReference type="Gene3D" id="2.60.40.1910">
    <property type="match status" value="1"/>
</dbReference>
<dbReference type="SUPFAM" id="SSF63737">
    <property type="entry name" value="Leukotriene A4 hydrolase N-terminal domain"/>
    <property type="match status" value="1"/>
</dbReference>
<dbReference type="InterPro" id="IPR027268">
    <property type="entry name" value="Peptidase_M4/M1_CTD_sf"/>
</dbReference>
<keyword evidence="11 18" id="KW-0862">Zinc</keyword>
<evidence type="ECO:0000256" key="6">
    <source>
        <dbReference type="ARBA" id="ARBA00022622"/>
    </source>
</evidence>
<feature type="binding site" evidence="18">
    <location>
        <position position="343"/>
    </location>
    <ligand>
        <name>Zn(2+)</name>
        <dbReference type="ChEBI" id="CHEBI:29105"/>
        <note>catalytic</note>
    </ligand>
</feature>
<evidence type="ECO:0000256" key="17">
    <source>
        <dbReference type="PIRSR" id="PIRSR634016-1"/>
    </source>
</evidence>
<keyword evidence="10 20" id="KW-0378">Hydrolase</keyword>
<evidence type="ECO:0000256" key="19">
    <source>
        <dbReference type="PIRSR" id="PIRSR634016-4"/>
    </source>
</evidence>
<keyword evidence="6" id="KW-0336">GPI-anchor</keyword>
<evidence type="ECO:0000256" key="18">
    <source>
        <dbReference type="PIRSR" id="PIRSR634016-3"/>
    </source>
</evidence>
<dbReference type="Pfam" id="PF11838">
    <property type="entry name" value="ERAP1_C"/>
    <property type="match status" value="1"/>
</dbReference>
<evidence type="ECO:0000256" key="2">
    <source>
        <dbReference type="ARBA" id="ARBA00004609"/>
    </source>
</evidence>
<dbReference type="EC" id="3.4.11.-" evidence="20"/>
<reference evidence="25" key="1">
    <citation type="journal article" date="2023" name="G3 (Bethesda)">
        <title>Whole genome assemblies of Zophobas morio and Tenebrio molitor.</title>
        <authorList>
            <person name="Kaur S."/>
            <person name="Stinson S.A."/>
            <person name="diCenzo G.C."/>
        </authorList>
    </citation>
    <scope>NUCLEOTIDE SEQUENCE</scope>
    <source>
        <strain evidence="25">QUZm001</strain>
    </source>
</reference>
<feature type="domain" description="Peptidase M1 membrane alanine aminopeptidase" evidence="22">
    <location>
        <begin position="271"/>
        <end position="477"/>
    </location>
</feature>
<evidence type="ECO:0000256" key="16">
    <source>
        <dbReference type="ARBA" id="ARBA00023288"/>
    </source>
</evidence>
<keyword evidence="9 21" id="KW-0732">Signal</keyword>
<evidence type="ECO:0000256" key="11">
    <source>
        <dbReference type="ARBA" id="ARBA00022833"/>
    </source>
</evidence>
<evidence type="ECO:0000256" key="1">
    <source>
        <dbReference type="ARBA" id="ARBA00000098"/>
    </source>
</evidence>
<evidence type="ECO:0000256" key="12">
    <source>
        <dbReference type="ARBA" id="ARBA00023049"/>
    </source>
</evidence>
<keyword evidence="8 18" id="KW-0479">Metal-binding</keyword>
<keyword evidence="14" id="KW-1015">Disulfide bond</keyword>
<dbReference type="GO" id="GO:0016285">
    <property type="term" value="F:alanyl aminopeptidase activity"/>
    <property type="evidence" value="ECO:0007669"/>
    <property type="project" value="UniProtKB-EC"/>
</dbReference>
<dbReference type="Gene3D" id="1.10.390.10">
    <property type="entry name" value="Neutral Protease Domain 2"/>
    <property type="match status" value="1"/>
</dbReference>
<comment type="catalytic activity">
    <reaction evidence="1">
        <text>Release of an N-terminal amino acid, Xaa-|-Yaa- from a peptide, amide or arylamide. Xaa is preferably Ala, but may be most amino acids including Pro (slow action). When a terminal hydrophobic residue is followed by a prolyl residue, the two may be released as an intact Xaa-Pro dipeptide.</text>
        <dbReference type="EC" id="3.4.11.2"/>
    </reaction>
</comment>
<feature type="active site" description="Proton acceptor" evidence="17">
    <location>
        <position position="344"/>
    </location>
</feature>
<dbReference type="InterPro" id="IPR045357">
    <property type="entry name" value="Aminopeptidase_N-like_N"/>
</dbReference>
<dbReference type="Gene3D" id="2.60.40.1730">
    <property type="entry name" value="tricorn interacting facor f3 domain"/>
    <property type="match status" value="1"/>
</dbReference>
<evidence type="ECO:0000256" key="20">
    <source>
        <dbReference type="RuleBase" id="RU364040"/>
    </source>
</evidence>
<evidence type="ECO:0000256" key="3">
    <source>
        <dbReference type="ARBA" id="ARBA00010136"/>
    </source>
</evidence>
<evidence type="ECO:0000259" key="22">
    <source>
        <dbReference type="Pfam" id="PF01433"/>
    </source>
</evidence>
<dbReference type="FunFam" id="1.25.50.20:FF:000001">
    <property type="entry name" value="Aminopeptidase"/>
    <property type="match status" value="1"/>
</dbReference>
<keyword evidence="4 20" id="KW-0031">Aminopeptidase</keyword>
<feature type="site" description="Transition state stabilizer" evidence="19">
    <location>
        <position position="428"/>
    </location>
</feature>
<dbReference type="Gene3D" id="1.25.50.20">
    <property type="match status" value="1"/>
</dbReference>
<keyword evidence="16" id="KW-0449">Lipoprotein</keyword>
<dbReference type="PANTHER" id="PTHR11533:SF301">
    <property type="entry name" value="AMINOPEPTIDASE"/>
    <property type="match status" value="1"/>
</dbReference>
<dbReference type="FunFam" id="1.10.390.10:FF:000013">
    <property type="entry name" value="Aminopeptidase N"/>
    <property type="match status" value="1"/>
</dbReference>
<name>A0AA38IZ75_9CUCU</name>
<dbReference type="PANTHER" id="PTHR11533">
    <property type="entry name" value="PROTEASE M1 ZINC METALLOPROTEASE"/>
    <property type="match status" value="1"/>
</dbReference>
<comment type="subcellular location">
    <subcellularLocation>
        <location evidence="2">Cell membrane</location>
        <topology evidence="2">Lipid-anchor</topology>
        <topology evidence="2">GPI-anchor</topology>
    </subcellularLocation>
</comment>
<gene>
    <name evidence="25" type="ORF">Zmor_000475</name>
</gene>
<protein>
    <recommendedName>
        <fullName evidence="20">Aminopeptidase</fullName>
        <ecNumber evidence="20">3.4.11.-</ecNumber>
    </recommendedName>
</protein>
<comment type="cofactor">
    <cofactor evidence="18 20">
        <name>Zn(2+)</name>
        <dbReference type="ChEBI" id="CHEBI:29105"/>
    </cofactor>
    <text evidence="18 20">Binds 1 zinc ion per subunit.</text>
</comment>
<feature type="binding site" evidence="18">
    <location>
        <position position="366"/>
    </location>
    <ligand>
        <name>Zn(2+)</name>
        <dbReference type="ChEBI" id="CHEBI:29105"/>
        <note>catalytic</note>
    </ligand>
</feature>
<dbReference type="InterPro" id="IPR014782">
    <property type="entry name" value="Peptidase_M1_dom"/>
</dbReference>
<keyword evidence="13 20" id="KW-0472">Membrane</keyword>
<feature type="domain" description="ERAP1-like C-terminal" evidence="23">
    <location>
        <begin position="573"/>
        <end position="876"/>
    </location>
</feature>
<dbReference type="GO" id="GO:0008270">
    <property type="term" value="F:zinc ion binding"/>
    <property type="evidence" value="ECO:0007669"/>
    <property type="project" value="UniProtKB-UniRule"/>
</dbReference>
<dbReference type="InterPro" id="IPR001930">
    <property type="entry name" value="Peptidase_M1"/>
</dbReference>
<keyword evidence="26" id="KW-1185">Reference proteome</keyword>
<evidence type="ECO:0000256" key="21">
    <source>
        <dbReference type="SAM" id="SignalP"/>
    </source>
</evidence>
<dbReference type="GO" id="GO:0042277">
    <property type="term" value="F:peptide binding"/>
    <property type="evidence" value="ECO:0007669"/>
    <property type="project" value="TreeGrafter"/>
</dbReference>
<evidence type="ECO:0000256" key="4">
    <source>
        <dbReference type="ARBA" id="ARBA00022438"/>
    </source>
</evidence>
<dbReference type="SUPFAM" id="SSF55486">
    <property type="entry name" value="Metalloproteases ('zincins'), catalytic domain"/>
    <property type="match status" value="1"/>
</dbReference>
<keyword evidence="15" id="KW-0325">Glycoprotein</keyword>
<dbReference type="GO" id="GO:0043171">
    <property type="term" value="P:peptide catabolic process"/>
    <property type="evidence" value="ECO:0007669"/>
    <property type="project" value="TreeGrafter"/>
</dbReference>
<dbReference type="PRINTS" id="PR00756">
    <property type="entry name" value="ALADIPTASE"/>
</dbReference>
<organism evidence="25 26">
    <name type="scientific">Zophobas morio</name>
    <dbReference type="NCBI Taxonomy" id="2755281"/>
    <lineage>
        <taxon>Eukaryota</taxon>
        <taxon>Metazoa</taxon>
        <taxon>Ecdysozoa</taxon>
        <taxon>Arthropoda</taxon>
        <taxon>Hexapoda</taxon>
        <taxon>Insecta</taxon>
        <taxon>Pterygota</taxon>
        <taxon>Neoptera</taxon>
        <taxon>Endopterygota</taxon>
        <taxon>Coleoptera</taxon>
        <taxon>Polyphaga</taxon>
        <taxon>Cucujiformia</taxon>
        <taxon>Tenebrionidae</taxon>
        <taxon>Zophobas</taxon>
    </lineage>
</organism>
<proteinExistence type="inferred from homology"/>
<evidence type="ECO:0000256" key="7">
    <source>
        <dbReference type="ARBA" id="ARBA00022670"/>
    </source>
</evidence>
<evidence type="ECO:0000313" key="25">
    <source>
        <dbReference type="EMBL" id="KAJ3664945.1"/>
    </source>
</evidence>
<dbReference type="InterPro" id="IPR024571">
    <property type="entry name" value="ERAP1-like_C_dom"/>
</dbReference>
<feature type="domain" description="Aminopeptidase N-like N-terminal" evidence="24">
    <location>
        <begin position="42"/>
        <end position="234"/>
    </location>
</feature>
<evidence type="ECO:0000259" key="24">
    <source>
        <dbReference type="Pfam" id="PF17900"/>
    </source>
</evidence>
<dbReference type="AlphaFoldDB" id="A0AA38IZ75"/>
<dbReference type="GO" id="GO:0098552">
    <property type="term" value="C:side of membrane"/>
    <property type="evidence" value="ECO:0007669"/>
    <property type="project" value="UniProtKB-KW"/>
</dbReference>
<dbReference type="InterPro" id="IPR050344">
    <property type="entry name" value="Peptidase_M1_aminopeptidases"/>
</dbReference>
<sequence length="941" mass="105855">MLRSVKLLTLLLVAFCNASPAHHHALSRLAASANKLSGEVLPTSYNLKIRVETDFATTNSYTGTEVITLNVKEISNQDSSFQLHAKELNLTTVTLTKGTNETSITFSQPDPETDLVTIVPATKLEAGDDYKLNIEFVGFLSETSMVGFYKSTYTDDFKQTKYILATQFEETHARKAFPCFDEPEMKAVFTFAITYPQGYHAWFNNAGSTPKTDTTDANLETLTFTKTPFMSSYLVAFMVGDINCKDGDAFNKITIQLCSKINAMDTSAKTALDVTPHILQTMSDFTNYTYKDMKKLTLASIPDFAPGAMENWGLVNFREEDLLWYEGESSNYYQQKVVTVLAHELSHQWFGDLVTLEWWNEMFLNEGFATYFEYHATDVEHPDWQLPKQFVIEQLHPALEADSYSSALPLSYDTSDADYSSRTNDVSYNKGGSILRMVHHFLTLDNFKLGIKDYINNHVLSTVTSEALWTALQTYVNKLPTAEQPPELLNITMENWTKKPGYPILTVSASGDDVIISQEQFILDGEGEGTTWYVPITYTTSGDISEFEKTATKAWLVPGENLTLTGVLTDASWIVLNNQQVGYYRVNYDDALLAKISSALTSNVDDIDELTRAQIIDDQFTLAKAGKKTYNEVFDFLSFLKKDTSYYSWSAAFNGFEYLLQRTANSDVRDALNSFIKSLMTELYTSVPMEEEHADDQIYTLKQVLAHTWACKVGDSSCISTARSKFLDYEDSADNKPSPNLRSIIYCTGLQQSDSVMDDFRFILNKYMETNMATERITILKAMGCVSDTTTRQMYLNMILVEKEVKRQDARYVFQSVYSNGAEGVTDVLNFVIDTHEQLKEHFGDTSTASSLLVTLGSFITTQTQIDKLTTFSGTEGLDDDIRNAVTSAITIAEQNLNVTKTLENTFRTYFKISSAAISIGSNYLVNVVCVLVGYSLYNFY</sequence>
<feature type="transmembrane region" description="Helical" evidence="20">
    <location>
        <begin position="916"/>
        <end position="938"/>
    </location>
</feature>
<keyword evidence="12 20" id="KW-0482">Metalloprotease</keyword>
<feature type="chain" id="PRO_5041435961" description="Aminopeptidase" evidence="21">
    <location>
        <begin position="19"/>
        <end position="941"/>
    </location>
</feature>
<keyword evidence="7 20" id="KW-0645">Protease</keyword>
<dbReference type="InterPro" id="IPR034016">
    <property type="entry name" value="M1_APN-typ"/>
</dbReference>
<dbReference type="FunFam" id="2.60.40.1910:FF:000008">
    <property type="entry name" value="Aminopeptidase"/>
    <property type="match status" value="1"/>
</dbReference>
<evidence type="ECO:0000256" key="5">
    <source>
        <dbReference type="ARBA" id="ARBA00022475"/>
    </source>
</evidence>
<dbReference type="GO" id="GO:0006508">
    <property type="term" value="P:proteolysis"/>
    <property type="evidence" value="ECO:0007669"/>
    <property type="project" value="UniProtKB-KW"/>
</dbReference>
<keyword evidence="5" id="KW-1003">Cell membrane</keyword>
<evidence type="ECO:0000256" key="8">
    <source>
        <dbReference type="ARBA" id="ARBA00022723"/>
    </source>
</evidence>
<dbReference type="GO" id="GO:0005615">
    <property type="term" value="C:extracellular space"/>
    <property type="evidence" value="ECO:0007669"/>
    <property type="project" value="TreeGrafter"/>
</dbReference>
<comment type="similarity">
    <text evidence="3 20">Belongs to the peptidase M1 family.</text>
</comment>
<evidence type="ECO:0000259" key="23">
    <source>
        <dbReference type="Pfam" id="PF11838"/>
    </source>
</evidence>
<accession>A0AA38IZ75</accession>
<dbReference type="Pfam" id="PF17900">
    <property type="entry name" value="Peptidase_M1_N"/>
    <property type="match status" value="1"/>
</dbReference>